<dbReference type="AlphaFoldDB" id="A0AAD7UC11"/>
<proteinExistence type="predicted"/>
<feature type="compositionally biased region" description="Basic residues" evidence="1">
    <location>
        <begin position="283"/>
        <end position="298"/>
    </location>
</feature>
<reference evidence="2" key="1">
    <citation type="submission" date="2023-01" db="EMBL/GenBank/DDBJ databases">
        <title>Metagenome sequencing of chrysophaentin producing Chrysophaeum taylorii.</title>
        <authorList>
            <person name="Davison J."/>
            <person name="Bewley C."/>
        </authorList>
    </citation>
    <scope>NUCLEOTIDE SEQUENCE</scope>
    <source>
        <strain evidence="2">NIES-1699</strain>
    </source>
</reference>
<organism evidence="2 3">
    <name type="scientific">Chrysophaeum taylorii</name>
    <dbReference type="NCBI Taxonomy" id="2483200"/>
    <lineage>
        <taxon>Eukaryota</taxon>
        <taxon>Sar</taxon>
        <taxon>Stramenopiles</taxon>
        <taxon>Ochrophyta</taxon>
        <taxon>Pelagophyceae</taxon>
        <taxon>Pelagomonadales</taxon>
        <taxon>Pelagomonadaceae</taxon>
        <taxon>Chrysophaeum</taxon>
    </lineage>
</organism>
<feature type="region of interest" description="Disordered" evidence="1">
    <location>
        <begin position="1"/>
        <end position="31"/>
    </location>
</feature>
<feature type="region of interest" description="Disordered" evidence="1">
    <location>
        <begin position="227"/>
        <end position="298"/>
    </location>
</feature>
<evidence type="ECO:0000313" key="2">
    <source>
        <dbReference type="EMBL" id="KAJ8601985.1"/>
    </source>
</evidence>
<evidence type="ECO:0000256" key="1">
    <source>
        <dbReference type="SAM" id="MobiDB-lite"/>
    </source>
</evidence>
<feature type="compositionally biased region" description="Polar residues" evidence="1">
    <location>
        <begin position="1"/>
        <end position="12"/>
    </location>
</feature>
<feature type="compositionally biased region" description="Low complexity" evidence="1">
    <location>
        <begin position="114"/>
        <end position="124"/>
    </location>
</feature>
<feature type="region of interest" description="Disordered" evidence="1">
    <location>
        <begin position="112"/>
        <end position="135"/>
    </location>
</feature>
<dbReference type="EMBL" id="JAQMWT010000391">
    <property type="protein sequence ID" value="KAJ8601985.1"/>
    <property type="molecule type" value="Genomic_DNA"/>
</dbReference>
<gene>
    <name evidence="2" type="ORF">CTAYLR_002718</name>
</gene>
<keyword evidence="3" id="KW-1185">Reference proteome</keyword>
<feature type="compositionally biased region" description="Basic and acidic residues" evidence="1">
    <location>
        <begin position="14"/>
        <end position="28"/>
    </location>
</feature>
<accession>A0AAD7UC11</accession>
<protein>
    <submittedName>
        <fullName evidence="2">Uncharacterized protein</fullName>
    </submittedName>
</protein>
<name>A0AAD7UC11_9STRA</name>
<dbReference type="Proteomes" id="UP001230188">
    <property type="component" value="Unassembled WGS sequence"/>
</dbReference>
<comment type="caution">
    <text evidence="2">The sequence shown here is derived from an EMBL/GenBank/DDBJ whole genome shotgun (WGS) entry which is preliminary data.</text>
</comment>
<evidence type="ECO:0000313" key="3">
    <source>
        <dbReference type="Proteomes" id="UP001230188"/>
    </source>
</evidence>
<sequence length="298" mass="32856">MMSGSSPKSPEGTNGRKVEGGETLHRLDMTSFKKRNSAILPHLEAQEEERNALWAALQQARHDGERLRQEELALATDEDAEVVGVADSKELEERAPTSAELIAMLSPESLNAEAATPSRFAARSSPRRSDDDLGVEQMRSDHPAVIASGFICPTCWMRAPSAEVLRRHDEEVHQTPLERAANRVLDNSGSLGNMTRVAYRKIRRSLSVRPQTTNDDRPDDATLLAATRQARFEPATPSRAAGADRQRRYSMPPNTPVSGADTDEVKSPAPSDDALPTAGHSARERRGHRSRWKRTQVV</sequence>